<organism evidence="2 3">
    <name type="scientific">Striga asiatica</name>
    <name type="common">Asiatic witchweed</name>
    <name type="synonym">Buchnera asiatica</name>
    <dbReference type="NCBI Taxonomy" id="4170"/>
    <lineage>
        <taxon>Eukaryota</taxon>
        <taxon>Viridiplantae</taxon>
        <taxon>Streptophyta</taxon>
        <taxon>Embryophyta</taxon>
        <taxon>Tracheophyta</taxon>
        <taxon>Spermatophyta</taxon>
        <taxon>Magnoliopsida</taxon>
        <taxon>eudicotyledons</taxon>
        <taxon>Gunneridae</taxon>
        <taxon>Pentapetalae</taxon>
        <taxon>asterids</taxon>
        <taxon>lamiids</taxon>
        <taxon>Lamiales</taxon>
        <taxon>Orobanchaceae</taxon>
        <taxon>Buchnereae</taxon>
        <taxon>Striga</taxon>
    </lineage>
</organism>
<dbReference type="AlphaFoldDB" id="A0A5A7PBQ4"/>
<evidence type="ECO:0000256" key="1">
    <source>
        <dbReference type="SAM" id="MobiDB-lite"/>
    </source>
</evidence>
<comment type="caution">
    <text evidence="2">The sequence shown here is derived from an EMBL/GenBank/DDBJ whole genome shotgun (WGS) entry which is preliminary data.</text>
</comment>
<accession>A0A5A7PBQ4</accession>
<proteinExistence type="predicted"/>
<dbReference type="Proteomes" id="UP000325081">
    <property type="component" value="Unassembled WGS sequence"/>
</dbReference>
<feature type="region of interest" description="Disordered" evidence="1">
    <location>
        <begin position="1"/>
        <end position="93"/>
    </location>
</feature>
<name>A0A5A7PBQ4_STRAF</name>
<protein>
    <submittedName>
        <fullName evidence="2">Uncharacterized protein</fullName>
    </submittedName>
</protein>
<dbReference type="EMBL" id="BKCP01004328">
    <property type="protein sequence ID" value="GER30259.1"/>
    <property type="molecule type" value="Genomic_DNA"/>
</dbReference>
<feature type="compositionally biased region" description="Polar residues" evidence="1">
    <location>
        <begin position="1"/>
        <end position="17"/>
    </location>
</feature>
<evidence type="ECO:0000313" key="3">
    <source>
        <dbReference type="Proteomes" id="UP000325081"/>
    </source>
</evidence>
<gene>
    <name evidence="2" type="ORF">STAS_06191</name>
</gene>
<sequence>MPTAWPSSSSRPNFNTHSPRRPQPHYSLPPLPPPPPPPSATTRRPPTSASVFDNPFLPRRTGHRNHRLRARLRRRRPPADRGPPPCTATATASASASVFAIANHFSPAGLPSRDERPSISVPPFSARSPFSARTPFSASRRPQPGYRSRRPNITISSETHTTKT</sequence>
<reference evidence="3" key="1">
    <citation type="journal article" date="2019" name="Curr. Biol.">
        <title>Genome Sequence of Striga asiatica Provides Insight into the Evolution of Plant Parasitism.</title>
        <authorList>
            <person name="Yoshida S."/>
            <person name="Kim S."/>
            <person name="Wafula E.K."/>
            <person name="Tanskanen J."/>
            <person name="Kim Y.M."/>
            <person name="Honaas L."/>
            <person name="Yang Z."/>
            <person name="Spallek T."/>
            <person name="Conn C.E."/>
            <person name="Ichihashi Y."/>
            <person name="Cheong K."/>
            <person name="Cui S."/>
            <person name="Der J.P."/>
            <person name="Gundlach H."/>
            <person name="Jiao Y."/>
            <person name="Hori C."/>
            <person name="Ishida J.K."/>
            <person name="Kasahara H."/>
            <person name="Kiba T."/>
            <person name="Kim M.S."/>
            <person name="Koo N."/>
            <person name="Laohavisit A."/>
            <person name="Lee Y.H."/>
            <person name="Lumba S."/>
            <person name="McCourt P."/>
            <person name="Mortimer J.C."/>
            <person name="Mutuku J.M."/>
            <person name="Nomura T."/>
            <person name="Sasaki-Sekimoto Y."/>
            <person name="Seto Y."/>
            <person name="Wang Y."/>
            <person name="Wakatake T."/>
            <person name="Sakakibara H."/>
            <person name="Demura T."/>
            <person name="Yamaguchi S."/>
            <person name="Yoneyama K."/>
            <person name="Manabe R.I."/>
            <person name="Nelson D.C."/>
            <person name="Schulman A.H."/>
            <person name="Timko M.P."/>
            <person name="dePamphilis C.W."/>
            <person name="Choi D."/>
            <person name="Shirasu K."/>
        </authorList>
    </citation>
    <scope>NUCLEOTIDE SEQUENCE [LARGE SCALE GENOMIC DNA]</scope>
    <source>
        <strain evidence="3">cv. UVA1</strain>
    </source>
</reference>
<feature type="compositionally biased region" description="Low complexity" evidence="1">
    <location>
        <begin position="40"/>
        <end position="50"/>
    </location>
</feature>
<evidence type="ECO:0000313" key="2">
    <source>
        <dbReference type="EMBL" id="GER30259.1"/>
    </source>
</evidence>
<feature type="compositionally biased region" description="Pro residues" evidence="1">
    <location>
        <begin position="27"/>
        <end position="39"/>
    </location>
</feature>
<feature type="compositionally biased region" description="Basic residues" evidence="1">
    <location>
        <begin position="60"/>
        <end position="76"/>
    </location>
</feature>
<feature type="compositionally biased region" description="Polar residues" evidence="1">
    <location>
        <begin position="151"/>
        <end position="164"/>
    </location>
</feature>
<keyword evidence="3" id="KW-1185">Reference proteome</keyword>
<feature type="region of interest" description="Disordered" evidence="1">
    <location>
        <begin position="106"/>
        <end position="164"/>
    </location>
</feature>